<dbReference type="PANTHER" id="PTHR46923:SF1">
    <property type="entry name" value="CATION CHANNEL SPERM-ASSOCIATED PROTEIN 2"/>
    <property type="match status" value="1"/>
</dbReference>
<reference evidence="1" key="1">
    <citation type="submission" date="2020-05" db="EMBL/GenBank/DDBJ databases">
        <title>Phylogenomic resolution of chytrid fungi.</title>
        <authorList>
            <person name="Stajich J.E."/>
            <person name="Amses K."/>
            <person name="Simmons R."/>
            <person name="Seto K."/>
            <person name="Myers J."/>
            <person name="Bonds A."/>
            <person name="Quandt C.A."/>
            <person name="Barry K."/>
            <person name="Liu P."/>
            <person name="Grigoriev I."/>
            <person name="Longcore J.E."/>
            <person name="James T.Y."/>
        </authorList>
    </citation>
    <scope>NUCLEOTIDE SEQUENCE</scope>
    <source>
        <strain evidence="1">JEL0513</strain>
    </source>
</reference>
<dbReference type="AlphaFoldDB" id="A0AAD5TAV0"/>
<dbReference type="InterPro" id="IPR028747">
    <property type="entry name" value="CatSper2"/>
</dbReference>
<sequence>MRRRLARELEMQEKIESSITNLKEAASEVDSVKTKDDRVTKSSIQPVEKNNGDVLFTIQKLLATSNGISRGWEDTVRETLTALEDANVETMWPRNILFEYLQVMENLHENMKEYEELQELCSWCLLELHDT</sequence>
<keyword evidence="2" id="KW-1185">Reference proteome</keyword>
<organism evidence="1 2">
    <name type="scientific">Physocladia obscura</name>
    <dbReference type="NCBI Taxonomy" id="109957"/>
    <lineage>
        <taxon>Eukaryota</taxon>
        <taxon>Fungi</taxon>
        <taxon>Fungi incertae sedis</taxon>
        <taxon>Chytridiomycota</taxon>
        <taxon>Chytridiomycota incertae sedis</taxon>
        <taxon>Chytridiomycetes</taxon>
        <taxon>Chytridiales</taxon>
        <taxon>Chytriomycetaceae</taxon>
        <taxon>Physocladia</taxon>
    </lineage>
</organism>
<protein>
    <submittedName>
        <fullName evidence="1">Uncharacterized protein</fullName>
    </submittedName>
</protein>
<evidence type="ECO:0000313" key="1">
    <source>
        <dbReference type="EMBL" id="KAJ3131031.1"/>
    </source>
</evidence>
<gene>
    <name evidence="1" type="ORF">HK100_006954</name>
</gene>
<dbReference type="Proteomes" id="UP001211907">
    <property type="component" value="Unassembled WGS sequence"/>
</dbReference>
<dbReference type="GO" id="GO:0030317">
    <property type="term" value="P:flagellated sperm motility"/>
    <property type="evidence" value="ECO:0007669"/>
    <property type="project" value="InterPro"/>
</dbReference>
<dbReference type="GO" id="GO:0009566">
    <property type="term" value="P:fertilization"/>
    <property type="evidence" value="ECO:0007669"/>
    <property type="project" value="TreeGrafter"/>
</dbReference>
<evidence type="ECO:0000313" key="2">
    <source>
        <dbReference type="Proteomes" id="UP001211907"/>
    </source>
</evidence>
<dbReference type="GO" id="GO:0036128">
    <property type="term" value="C:CatSper complex"/>
    <property type="evidence" value="ECO:0007669"/>
    <property type="project" value="InterPro"/>
</dbReference>
<dbReference type="GO" id="GO:0005227">
    <property type="term" value="F:calcium-activated cation channel activity"/>
    <property type="evidence" value="ECO:0007669"/>
    <property type="project" value="InterPro"/>
</dbReference>
<comment type="caution">
    <text evidence="1">The sequence shown here is derived from an EMBL/GenBank/DDBJ whole genome shotgun (WGS) entry which is preliminary data.</text>
</comment>
<proteinExistence type="predicted"/>
<name>A0AAD5TAV0_9FUNG</name>
<accession>A0AAD5TAV0</accession>
<dbReference type="EMBL" id="JADGJH010000325">
    <property type="protein sequence ID" value="KAJ3131031.1"/>
    <property type="molecule type" value="Genomic_DNA"/>
</dbReference>
<dbReference type="PANTHER" id="PTHR46923">
    <property type="entry name" value="CATION CHANNEL SPERM-ASSOCIATED PROTEIN 2"/>
    <property type="match status" value="1"/>
</dbReference>